<dbReference type="AlphaFoldDB" id="A0A1G9CR35"/>
<dbReference type="EMBL" id="FNFP01000002">
    <property type="protein sequence ID" value="SDK54079.1"/>
    <property type="molecule type" value="Genomic_DNA"/>
</dbReference>
<evidence type="ECO:0000313" key="1">
    <source>
        <dbReference type="EMBL" id="SDK54079.1"/>
    </source>
</evidence>
<keyword evidence="2" id="KW-1185">Reference proteome</keyword>
<accession>A0A1G9CR35</accession>
<dbReference type="STRING" id="393762.SAMN05660472_01533"/>
<dbReference type="OrthoDB" id="1707171at2"/>
<reference evidence="1 2" key="1">
    <citation type="submission" date="2016-10" db="EMBL/GenBank/DDBJ databases">
        <authorList>
            <person name="de Groot N.N."/>
        </authorList>
    </citation>
    <scope>NUCLEOTIDE SEQUENCE [LARGE SCALE GENOMIC DNA]</scope>
    <source>
        <strain evidence="1 2">DSM 18346</strain>
    </source>
</reference>
<dbReference type="Proteomes" id="UP000198718">
    <property type="component" value="Unassembled WGS sequence"/>
</dbReference>
<gene>
    <name evidence="1" type="ORF">SAMN05660472_01533</name>
</gene>
<dbReference type="RefSeq" id="WP_090552961.1">
    <property type="nucleotide sequence ID" value="NZ_FNFP01000002.1"/>
</dbReference>
<protein>
    <recommendedName>
        <fullName evidence="3">SipL SPOCS domain-containing protein</fullName>
    </recommendedName>
</protein>
<name>A0A1G9CR35_9FIRM</name>
<organism evidence="1 2">
    <name type="scientific">Natronincola ferrireducens</name>
    <dbReference type="NCBI Taxonomy" id="393762"/>
    <lineage>
        <taxon>Bacteria</taxon>
        <taxon>Bacillati</taxon>
        <taxon>Bacillota</taxon>
        <taxon>Clostridia</taxon>
        <taxon>Peptostreptococcales</taxon>
        <taxon>Natronincolaceae</taxon>
        <taxon>Natronincola</taxon>
    </lineage>
</organism>
<proteinExistence type="predicted"/>
<evidence type="ECO:0000313" key="2">
    <source>
        <dbReference type="Proteomes" id="UP000198718"/>
    </source>
</evidence>
<sequence>MENNSKDSTYVPDFQPVSIIADKVYAHYKERECFELIKIPLQQKEEFEFVDITFHPGEIIDETLVISPIHNRPNFSRVRFTAKLTFDLRVKSIRTGATINIVGRLPDISKDIVVYIPEARDEFTFKIDIETASRTLAVPREEDGHLLFAIGVFMIVKVIGRVQLLIPEFGFCPEPPDCEEFVMNDICEDFDLSPFPEFFPKQFELTNNIL</sequence>
<evidence type="ECO:0008006" key="3">
    <source>
        <dbReference type="Google" id="ProtNLM"/>
    </source>
</evidence>